<dbReference type="SMART" id="SM00382">
    <property type="entry name" value="AAA"/>
    <property type="match status" value="1"/>
</dbReference>
<keyword evidence="2" id="KW-0547">Nucleotide-binding</keyword>
<dbReference type="PANTHER" id="PTHR47642">
    <property type="entry name" value="ATP-DEPENDENT DNA HELICASE"/>
    <property type="match status" value="1"/>
</dbReference>
<dbReference type="Pfam" id="PF05970">
    <property type="entry name" value="PIF1"/>
    <property type="match status" value="1"/>
</dbReference>
<dbReference type="FunFam" id="3.40.50.300:FF:001498">
    <property type="entry name" value="ATP-dependent DNA helicase"/>
    <property type="match status" value="1"/>
</dbReference>
<dbReference type="InterPro" id="IPR051055">
    <property type="entry name" value="PIF1_helicase"/>
</dbReference>
<keyword evidence="2" id="KW-0347">Helicase</keyword>
<dbReference type="PANTHER" id="PTHR47642:SF5">
    <property type="entry name" value="ATP-DEPENDENT DNA HELICASE"/>
    <property type="match status" value="1"/>
</dbReference>
<dbReference type="CDD" id="cd18037">
    <property type="entry name" value="DEXSc_Pif1_like"/>
    <property type="match status" value="1"/>
</dbReference>
<reference evidence="2" key="1">
    <citation type="journal article" date="2012" name="Environ. Microbiol.">
        <title>Genomic content of uncultured Bacteroidetes from contrasting oceanic provinces in the North Atlantic Ocean.</title>
        <authorList>
            <person name="Gomez-Pereira P.R."/>
            <person name="Schuler M."/>
            <person name="Fuchs B.M."/>
            <person name="Bennke C."/>
            <person name="Teeling H."/>
            <person name="Waldmann J."/>
            <person name="Richter M."/>
            <person name="Barbe V."/>
            <person name="Bataille E."/>
            <person name="Glockner F.O."/>
            <person name="Amann R."/>
        </authorList>
    </citation>
    <scope>NUCLEOTIDE SEQUENCE</scope>
</reference>
<dbReference type="InterPro" id="IPR027417">
    <property type="entry name" value="P-loop_NTPase"/>
</dbReference>
<dbReference type="Pfam" id="PF14493">
    <property type="entry name" value="HTH_40"/>
    <property type="match status" value="1"/>
</dbReference>
<dbReference type="SUPFAM" id="SSF52540">
    <property type="entry name" value="P-loop containing nucleoside triphosphate hydrolases"/>
    <property type="match status" value="2"/>
</dbReference>
<dbReference type="GO" id="GO:0003678">
    <property type="term" value="F:DNA helicase activity"/>
    <property type="evidence" value="ECO:0007669"/>
    <property type="project" value="InterPro"/>
</dbReference>
<keyword evidence="2" id="KW-0067">ATP-binding</keyword>
<dbReference type="CDD" id="cd18809">
    <property type="entry name" value="SF1_C_RecD"/>
    <property type="match status" value="1"/>
</dbReference>
<dbReference type="AlphaFoldDB" id="H6RGA4"/>
<accession>H6RGA4</accession>
<dbReference type="InterPro" id="IPR003593">
    <property type="entry name" value="AAA+_ATPase"/>
</dbReference>
<organism evidence="2">
    <name type="scientific">uncultured Flavobacteriia bacterium</name>
    <dbReference type="NCBI Taxonomy" id="212695"/>
    <lineage>
        <taxon>Bacteria</taxon>
        <taxon>Pseudomonadati</taxon>
        <taxon>Bacteroidota</taxon>
        <taxon>Flavobacteriia</taxon>
        <taxon>environmental samples</taxon>
    </lineage>
</organism>
<proteinExistence type="predicted"/>
<dbReference type="Gene3D" id="3.40.50.300">
    <property type="entry name" value="P-loop containing nucleotide triphosphate hydrolases"/>
    <property type="match status" value="2"/>
</dbReference>
<evidence type="ECO:0000313" key="2">
    <source>
        <dbReference type="EMBL" id="CCG00065.1"/>
    </source>
</evidence>
<protein>
    <submittedName>
        <fullName evidence="2">Helicase</fullName>
    </submittedName>
</protein>
<dbReference type="InterPro" id="IPR010285">
    <property type="entry name" value="DNA_helicase_pif1-like_DEAD"/>
</dbReference>
<feature type="domain" description="AAA+ ATPase" evidence="1">
    <location>
        <begin position="16"/>
        <end position="268"/>
    </location>
</feature>
<dbReference type="GO" id="GO:0006281">
    <property type="term" value="P:DNA repair"/>
    <property type="evidence" value="ECO:0007669"/>
    <property type="project" value="InterPro"/>
</dbReference>
<sequence>MDNNLAYYAEEFALHTSQSFFLTGKAGTGKTTLLKKILSHTTKNTIVVAPTGVAAINAGGVTMHSMFGLPLTSFIPNNDFVDLNIANNRSSLKKHMRFRKEKRKLFQELDLLIIDEISMVRADLLDAIDFILQEVRQNKEAFGGLQVIFIGDLYQLPPVVKEHSWQILREYYESPFFFDSYAWKNANAFTIELEHIYRQKDEQFIHMLNQVRHGEIEEDDLALLNENYNPQAPVASKEFITLCTHNYQADQINKAAIEKLITPVYRYAAKIEGTFNENAYPAEQEISLKVGAQIMFIRNDAEDQMYYNGKLAVVEEIGANFIKVSFLENDEHYTLKEETWENINYTLDKESNEVKQEKMGSFTQYPIRLAWAITIHKSQGLTFKKAIIDLGKSFVAGQAYVALSRCTDLEGLVLKTKISPKNIFIDPRIINFHEDNRQSDNYDQALKFAKEEYAQKSLMKAFSFLTLREEILDWQEIISTKDIPDKSKCLVLSKDAHHTWLKLQDIEAKFKSQLRKIFRTFEPTRDTPILMDRCEKAIHYFTEELFHKLIMPLNAHINEYVFKTRTKAYIKFCKEMLQLYWHKMHHLYQLNYLDQKCYQTTSIHGVVDLPSVDNAVNISQKKGATYEVTLEMFNNGDSVGEIAESRSMAISTVEQHLTKWIAKGRINIYTLLKEGRVEQILSYLNKQEAISITRLKQEIPFETSFAELRHVLAHSEWIKKQNS</sequence>
<evidence type="ECO:0000259" key="1">
    <source>
        <dbReference type="SMART" id="SM00382"/>
    </source>
</evidence>
<name>H6RGA4_9BACT</name>
<dbReference type="InterPro" id="IPR029491">
    <property type="entry name" value="Helicase_HTH"/>
</dbReference>
<gene>
    <name evidence="2" type="ORF">VIS_S3CHB70026</name>
</gene>
<reference evidence="2" key="2">
    <citation type="submission" date="2012-02" db="EMBL/GenBank/DDBJ databases">
        <authorList>
            <person name="Genoscope - CEA"/>
        </authorList>
    </citation>
    <scope>NUCLEOTIDE SEQUENCE</scope>
</reference>
<dbReference type="GO" id="GO:0000723">
    <property type="term" value="P:telomere maintenance"/>
    <property type="evidence" value="ECO:0007669"/>
    <property type="project" value="InterPro"/>
</dbReference>
<dbReference type="EMBL" id="FO117597">
    <property type="protein sequence ID" value="CCG00065.1"/>
    <property type="molecule type" value="Genomic_DNA"/>
</dbReference>
<keyword evidence="2" id="KW-0378">Hydrolase</keyword>